<dbReference type="InterPro" id="IPR028098">
    <property type="entry name" value="Glyco_trans_4-like_N"/>
</dbReference>
<comment type="caution">
    <text evidence="5">The sequence shown here is derived from an EMBL/GenBank/DDBJ whole genome shotgun (WGS) entry which is preliminary data.</text>
</comment>
<feature type="domain" description="Glycosyl transferase family 1" evidence="3">
    <location>
        <begin position="185"/>
        <end position="349"/>
    </location>
</feature>
<dbReference type="AlphaFoldDB" id="A0A917B2N8"/>
<dbReference type="InterPro" id="IPR001296">
    <property type="entry name" value="Glyco_trans_1"/>
</dbReference>
<protein>
    <submittedName>
        <fullName evidence="5">Glycosyl transferase</fullName>
    </submittedName>
</protein>
<dbReference type="PANTHER" id="PTHR46401:SF2">
    <property type="entry name" value="GLYCOSYLTRANSFERASE WBBK-RELATED"/>
    <property type="match status" value="1"/>
</dbReference>
<name>A0A917B2N8_9MICO</name>
<dbReference type="Pfam" id="PF13439">
    <property type="entry name" value="Glyco_transf_4"/>
    <property type="match status" value="1"/>
</dbReference>
<dbReference type="SUPFAM" id="SSF53756">
    <property type="entry name" value="UDP-Glycosyltransferase/glycogen phosphorylase"/>
    <property type="match status" value="1"/>
</dbReference>
<feature type="domain" description="Glycosyltransferase subfamily 4-like N-terminal" evidence="4">
    <location>
        <begin position="15"/>
        <end position="172"/>
    </location>
</feature>
<dbReference type="Proteomes" id="UP000598775">
    <property type="component" value="Unassembled WGS sequence"/>
</dbReference>
<evidence type="ECO:0000313" key="6">
    <source>
        <dbReference type="Proteomes" id="UP000598775"/>
    </source>
</evidence>
<keyword evidence="1" id="KW-0328">Glycosyltransferase</keyword>
<organism evidence="5 6">
    <name type="scientific">Subtercola lobariae</name>
    <dbReference type="NCBI Taxonomy" id="1588641"/>
    <lineage>
        <taxon>Bacteria</taxon>
        <taxon>Bacillati</taxon>
        <taxon>Actinomycetota</taxon>
        <taxon>Actinomycetes</taxon>
        <taxon>Micrococcales</taxon>
        <taxon>Microbacteriaceae</taxon>
        <taxon>Subtercola</taxon>
    </lineage>
</organism>
<evidence type="ECO:0000313" key="5">
    <source>
        <dbReference type="EMBL" id="GGF14162.1"/>
    </source>
</evidence>
<evidence type="ECO:0000256" key="2">
    <source>
        <dbReference type="ARBA" id="ARBA00022679"/>
    </source>
</evidence>
<keyword evidence="2 5" id="KW-0808">Transferase</keyword>
<dbReference type="PANTHER" id="PTHR46401">
    <property type="entry name" value="GLYCOSYLTRANSFERASE WBBK-RELATED"/>
    <property type="match status" value="1"/>
</dbReference>
<accession>A0A917B2N8</accession>
<reference evidence="5 6" key="1">
    <citation type="journal article" date="2014" name="Int. J. Syst. Evol. Microbiol.">
        <title>Complete genome sequence of Corynebacterium casei LMG S-19264T (=DSM 44701T), isolated from a smear-ripened cheese.</title>
        <authorList>
            <consortium name="US DOE Joint Genome Institute (JGI-PGF)"/>
            <person name="Walter F."/>
            <person name="Albersmeier A."/>
            <person name="Kalinowski J."/>
            <person name="Ruckert C."/>
        </authorList>
    </citation>
    <scope>NUCLEOTIDE SEQUENCE [LARGE SCALE GENOMIC DNA]</scope>
    <source>
        <strain evidence="5 6">CGMCC 1.12976</strain>
    </source>
</reference>
<dbReference type="GO" id="GO:0009103">
    <property type="term" value="P:lipopolysaccharide biosynthetic process"/>
    <property type="evidence" value="ECO:0007669"/>
    <property type="project" value="TreeGrafter"/>
</dbReference>
<dbReference type="Pfam" id="PF00534">
    <property type="entry name" value="Glycos_transf_1"/>
    <property type="match status" value="1"/>
</dbReference>
<dbReference type="Gene3D" id="3.40.50.2000">
    <property type="entry name" value="Glycogen Phosphorylase B"/>
    <property type="match status" value="2"/>
</dbReference>
<dbReference type="GO" id="GO:0016757">
    <property type="term" value="F:glycosyltransferase activity"/>
    <property type="evidence" value="ECO:0007669"/>
    <property type="project" value="UniProtKB-KW"/>
</dbReference>
<sequence>MTVLVDASAIPADRGGVGRYVENVVPRLAQGDVTVVVACQPRDLDFFTGAGSSTPVAVPSWAASTLGRMIWEQLGLPALARRYRASVVHSPHYTFPILSRVRRVVTVHDLTFFSSPELHTPLKAVFFRTWIRAAKAFRVTVVTPSAATAAEYVRITKAAAGRVFVAPLGYDESVFRRPTVGEIEAFRQSLQPAPAAGWIAFLGTLEPRKNVSALVHGYASAVASLEPSERPALLLAGGAGWDATAGEAVSEARAAGSDVRLLGYLPLEHLRALLGGAVVTAYPSLGEGFGLPVLEAMACGSPVLTTRRLSLPEVGGDAVAYCEVDARSIGKALGSLLADEAERSKLNAAGLVRARGFTWEACAKRHLDAYRFAVHPPARRRGRSRP</sequence>
<evidence type="ECO:0000259" key="3">
    <source>
        <dbReference type="Pfam" id="PF00534"/>
    </source>
</evidence>
<keyword evidence="6" id="KW-1185">Reference proteome</keyword>
<proteinExistence type="predicted"/>
<dbReference type="EMBL" id="BMGP01000001">
    <property type="protein sequence ID" value="GGF14162.1"/>
    <property type="molecule type" value="Genomic_DNA"/>
</dbReference>
<gene>
    <name evidence="5" type="ORF">GCM10011399_05030</name>
</gene>
<evidence type="ECO:0000256" key="1">
    <source>
        <dbReference type="ARBA" id="ARBA00022676"/>
    </source>
</evidence>
<dbReference type="CDD" id="cd03809">
    <property type="entry name" value="GT4_MtfB-like"/>
    <property type="match status" value="1"/>
</dbReference>
<evidence type="ECO:0000259" key="4">
    <source>
        <dbReference type="Pfam" id="PF13439"/>
    </source>
</evidence>